<feature type="compositionally biased region" description="Basic and acidic residues" evidence="9">
    <location>
        <begin position="97"/>
        <end position="112"/>
    </location>
</feature>
<dbReference type="RefSeq" id="WP_345226930.1">
    <property type="nucleotide sequence ID" value="NZ_BAABHA010000015.1"/>
</dbReference>
<evidence type="ECO:0000256" key="3">
    <source>
        <dbReference type="ARBA" id="ARBA00022490"/>
    </source>
</evidence>
<dbReference type="Pfam" id="PF17876">
    <property type="entry name" value="CSD2"/>
    <property type="match status" value="1"/>
</dbReference>
<dbReference type="Pfam" id="PF00773">
    <property type="entry name" value="RNB"/>
    <property type="match status" value="1"/>
</dbReference>
<evidence type="ECO:0000256" key="9">
    <source>
        <dbReference type="SAM" id="MobiDB-lite"/>
    </source>
</evidence>
<keyword evidence="4 8" id="KW-0540">Nuclease</keyword>
<comment type="caution">
    <text evidence="11">The sequence shown here is derived from an EMBL/GenBank/DDBJ whole genome shotgun (WGS) entry which is preliminary data.</text>
</comment>
<feature type="domain" description="S1 motif" evidence="10">
    <location>
        <begin position="727"/>
        <end position="808"/>
    </location>
</feature>
<feature type="region of interest" description="Disordered" evidence="9">
    <location>
        <begin position="1"/>
        <end position="26"/>
    </location>
</feature>
<feature type="compositionally biased region" description="Basic and acidic residues" evidence="9">
    <location>
        <begin position="161"/>
        <end position="174"/>
    </location>
</feature>
<dbReference type="InterPro" id="IPR004476">
    <property type="entry name" value="RNase_II/RNase_R"/>
</dbReference>
<dbReference type="InterPro" id="IPR022966">
    <property type="entry name" value="RNase_II/R_CS"/>
</dbReference>
<dbReference type="SMART" id="SM00955">
    <property type="entry name" value="RNB"/>
    <property type="match status" value="1"/>
</dbReference>
<dbReference type="InterPro" id="IPR001900">
    <property type="entry name" value="RNase_II/R"/>
</dbReference>
<keyword evidence="6 8" id="KW-0269">Exonuclease</keyword>
<feature type="compositionally biased region" description="Gly residues" evidence="9">
    <location>
        <begin position="838"/>
        <end position="861"/>
    </location>
</feature>
<dbReference type="InterPro" id="IPR040476">
    <property type="entry name" value="CSD2"/>
</dbReference>
<evidence type="ECO:0000256" key="5">
    <source>
        <dbReference type="ARBA" id="ARBA00022801"/>
    </source>
</evidence>
<feature type="compositionally biased region" description="Basic and acidic residues" evidence="9">
    <location>
        <begin position="816"/>
        <end position="837"/>
    </location>
</feature>
<feature type="region of interest" description="Disordered" evidence="9">
    <location>
        <begin position="807"/>
        <end position="870"/>
    </location>
</feature>
<evidence type="ECO:0000256" key="6">
    <source>
        <dbReference type="ARBA" id="ARBA00022839"/>
    </source>
</evidence>
<dbReference type="InterPro" id="IPR050180">
    <property type="entry name" value="RNR_Ribonuclease"/>
</dbReference>
<reference evidence="12" key="1">
    <citation type="journal article" date="2019" name="Int. J. Syst. Evol. Microbiol.">
        <title>The Global Catalogue of Microorganisms (GCM) 10K type strain sequencing project: providing services to taxonomists for standard genome sequencing and annotation.</title>
        <authorList>
            <consortium name="The Broad Institute Genomics Platform"/>
            <consortium name="The Broad Institute Genome Sequencing Center for Infectious Disease"/>
            <person name="Wu L."/>
            <person name="Ma J."/>
        </authorList>
    </citation>
    <scope>NUCLEOTIDE SEQUENCE [LARGE SCALE GENOMIC DNA]</scope>
    <source>
        <strain evidence="12">JCM 17924</strain>
    </source>
</reference>
<dbReference type="PANTHER" id="PTHR23355">
    <property type="entry name" value="RIBONUCLEASE"/>
    <property type="match status" value="1"/>
</dbReference>
<dbReference type="SMART" id="SM00316">
    <property type="entry name" value="S1"/>
    <property type="match status" value="1"/>
</dbReference>
<dbReference type="NCBIfam" id="TIGR00358">
    <property type="entry name" value="3_prime_RNase"/>
    <property type="match status" value="1"/>
</dbReference>
<comment type="catalytic activity">
    <reaction evidence="1 8">
        <text>Exonucleolytic cleavage in the 3'- to 5'-direction to yield nucleoside 5'-phosphates.</text>
        <dbReference type="EC" id="3.1.13.1"/>
    </reaction>
</comment>
<name>A0ABP8JGR7_9BACT</name>
<dbReference type="Proteomes" id="UP001500454">
    <property type="component" value="Unassembled WGS sequence"/>
</dbReference>
<dbReference type="Pfam" id="PF00575">
    <property type="entry name" value="S1"/>
    <property type="match status" value="1"/>
</dbReference>
<evidence type="ECO:0000256" key="4">
    <source>
        <dbReference type="ARBA" id="ARBA00022722"/>
    </source>
</evidence>
<dbReference type="Gene3D" id="2.40.50.140">
    <property type="entry name" value="Nucleic acid-binding proteins"/>
    <property type="match status" value="3"/>
</dbReference>
<dbReference type="InterPro" id="IPR013223">
    <property type="entry name" value="RNase_B_OB_dom"/>
</dbReference>
<keyword evidence="5 8" id="KW-0378">Hydrolase</keyword>
<dbReference type="InterPro" id="IPR012340">
    <property type="entry name" value="NA-bd_OB-fold"/>
</dbReference>
<dbReference type="SMART" id="SM00357">
    <property type="entry name" value="CSP"/>
    <property type="match status" value="2"/>
</dbReference>
<evidence type="ECO:0000259" key="10">
    <source>
        <dbReference type="PROSITE" id="PS50126"/>
    </source>
</evidence>
<dbReference type="PROSITE" id="PS01175">
    <property type="entry name" value="RIBONUCLEASE_II"/>
    <property type="match status" value="1"/>
</dbReference>
<keyword evidence="3 8" id="KW-0963">Cytoplasm</keyword>
<dbReference type="CDD" id="cd04471">
    <property type="entry name" value="S1_RNase_R"/>
    <property type="match status" value="1"/>
</dbReference>
<dbReference type="PANTHER" id="PTHR23355:SF9">
    <property type="entry name" value="DIS3-LIKE EXONUCLEASE 2"/>
    <property type="match status" value="1"/>
</dbReference>
<dbReference type="NCBIfam" id="TIGR02063">
    <property type="entry name" value="RNase_R"/>
    <property type="match status" value="1"/>
</dbReference>
<dbReference type="EC" id="3.1.13.1" evidence="8"/>
<comment type="similarity">
    <text evidence="8">Belongs to the RNR ribonuclease family. RNase R subfamily.</text>
</comment>
<dbReference type="EMBL" id="BAABHA010000015">
    <property type="protein sequence ID" value="GAA4390425.1"/>
    <property type="molecule type" value="Genomic_DNA"/>
</dbReference>
<dbReference type="InterPro" id="IPR003029">
    <property type="entry name" value="S1_domain"/>
</dbReference>
<dbReference type="InterPro" id="IPR011805">
    <property type="entry name" value="RNase_R"/>
</dbReference>
<dbReference type="HAMAP" id="MF_01895">
    <property type="entry name" value="RNase_R"/>
    <property type="match status" value="1"/>
</dbReference>
<protein>
    <recommendedName>
        <fullName evidence="8">Ribonuclease R</fullName>
        <shortName evidence="8">RNase R</shortName>
        <ecNumber evidence="8">3.1.13.1</ecNumber>
    </recommendedName>
</protein>
<evidence type="ECO:0000313" key="12">
    <source>
        <dbReference type="Proteomes" id="UP001500454"/>
    </source>
</evidence>
<dbReference type="Pfam" id="PF08206">
    <property type="entry name" value="OB_RNB"/>
    <property type="match status" value="1"/>
</dbReference>
<evidence type="ECO:0000256" key="2">
    <source>
        <dbReference type="ARBA" id="ARBA00004496"/>
    </source>
</evidence>
<feature type="region of interest" description="Disordered" evidence="9">
    <location>
        <begin position="92"/>
        <end position="181"/>
    </location>
</feature>
<evidence type="ECO:0000256" key="8">
    <source>
        <dbReference type="HAMAP-Rule" id="MF_01895"/>
    </source>
</evidence>
<keyword evidence="7 8" id="KW-0694">RNA-binding</keyword>
<proteinExistence type="inferred from homology"/>
<accession>A0ABP8JGR7</accession>
<keyword evidence="12" id="KW-1185">Reference proteome</keyword>
<dbReference type="InterPro" id="IPR011129">
    <property type="entry name" value="CSD"/>
</dbReference>
<sequence>MKRNNDSDAPRPQRDPARRRDQAAPAGINKTLVFRIFADNPGKVFNYRQLARRLGVTTKEQRDEIFDVLKGLKKSGHIALLSNDDYRLVELPGRASTSERPDRDMPAKDRGPRRGQPAEPTTGYQPRTERPVEEPSDDLQATGPLVHRRRSAGFDLPGTTDRSRRPGSLREHRAQHGPTITGTVDLANTKFAFIVSDELPEDLRVFTDRLAFAMDGDTVKVRMGQNRDGKPTGDVVEVLERVKEEVVGRIQMQAGFGFVQPDYKKLYFDVFVPPHALGEAQDGDKVLVKITEWPTEAGRQPVGEVVRTFGPAGGHEAEINAIMAEYGLPFEFPEEVEAEANAIPIDITPAEIAKRRDFRHITTFTIDPVDAKDFDDALSLRQLENGHYEIGVHIADVTHYVLPGTRLEKEAKHRATSVYLVDRTIPMLPERLSNGLCSLRPNEDKLTFSAVFELDEKGKLYDSWFGRTVIHSDRRFTYEEAQERIESGEGDFADEVNLLNRIAKQLQAERFRKGAISFEAPEVKFKLDEEGKPVGVFIKERKDAHKLIEEFMLLANRKVADYVFRLKPRKPRLTMVYRTHDAPDPDRLENFAQFARQFGHSLQFDENTNVSKVLNKLTAEVEGKPEQSVIQALAVRAMSKAIYTTEPLGHFGLAFDHYSHFTSPIRRYPDMMAHRLLEDYLHGAKSADADDLEATCKHASEREKRAAQAERASIKYKQVEFMAEHVGEKFTGVVSGLTEWGMYVEMGETKSEGMARLADIPEDYFEFDKDNMRVIGQRTGRIIKFGDKVEVVVKAANLLDRTIDLELVTPGGGTNQRREGRSKSDGYAGRNRDDRPRGGGSGGGRPGGKSGGGKSGGGGGGRKNRSRYHG</sequence>
<dbReference type="PROSITE" id="PS50126">
    <property type="entry name" value="S1"/>
    <property type="match status" value="1"/>
</dbReference>
<feature type="compositionally biased region" description="Basic and acidic residues" evidence="9">
    <location>
        <begin position="1"/>
        <end position="22"/>
    </location>
</feature>
<gene>
    <name evidence="8" type="primary">rnr</name>
    <name evidence="11" type="ORF">GCM10023186_38580</name>
</gene>
<evidence type="ECO:0000313" key="11">
    <source>
        <dbReference type="EMBL" id="GAA4390425.1"/>
    </source>
</evidence>
<evidence type="ECO:0000256" key="7">
    <source>
        <dbReference type="ARBA" id="ARBA00022884"/>
    </source>
</evidence>
<comment type="subcellular location">
    <subcellularLocation>
        <location evidence="2 8">Cytoplasm</location>
    </subcellularLocation>
</comment>
<organism evidence="11 12">
    <name type="scientific">Hymenobacter koreensis</name>
    <dbReference type="NCBI Taxonomy" id="1084523"/>
    <lineage>
        <taxon>Bacteria</taxon>
        <taxon>Pseudomonadati</taxon>
        <taxon>Bacteroidota</taxon>
        <taxon>Cytophagia</taxon>
        <taxon>Cytophagales</taxon>
        <taxon>Hymenobacteraceae</taxon>
        <taxon>Hymenobacter</taxon>
    </lineage>
</organism>
<evidence type="ECO:0000256" key="1">
    <source>
        <dbReference type="ARBA" id="ARBA00001849"/>
    </source>
</evidence>
<comment type="function">
    <text evidence="8">3'-5' exoribonuclease that releases 5'-nucleoside monophosphates and is involved in maturation of structured RNAs.</text>
</comment>
<dbReference type="SUPFAM" id="SSF50249">
    <property type="entry name" value="Nucleic acid-binding proteins"/>
    <property type="match status" value="4"/>
</dbReference>